<accession>A0A0D2N6L5</accession>
<protein>
    <submittedName>
        <fullName evidence="1">Uncharacterized protein</fullName>
    </submittedName>
</protein>
<name>A0A0D2N6L5_HYPSF</name>
<organism evidence="1 2">
    <name type="scientific">Hypholoma sublateritium (strain FD-334 SS-4)</name>
    <dbReference type="NCBI Taxonomy" id="945553"/>
    <lineage>
        <taxon>Eukaryota</taxon>
        <taxon>Fungi</taxon>
        <taxon>Dikarya</taxon>
        <taxon>Basidiomycota</taxon>
        <taxon>Agaricomycotina</taxon>
        <taxon>Agaricomycetes</taxon>
        <taxon>Agaricomycetidae</taxon>
        <taxon>Agaricales</taxon>
        <taxon>Agaricineae</taxon>
        <taxon>Strophariaceae</taxon>
        <taxon>Hypholoma</taxon>
    </lineage>
</organism>
<keyword evidence="2" id="KW-1185">Reference proteome</keyword>
<dbReference type="AlphaFoldDB" id="A0A0D2N6L5"/>
<gene>
    <name evidence="1" type="ORF">HYPSUDRAFT_208462</name>
</gene>
<proteinExistence type="predicted"/>
<reference evidence="2" key="1">
    <citation type="submission" date="2014-04" db="EMBL/GenBank/DDBJ databases">
        <title>Evolutionary Origins and Diversification of the Mycorrhizal Mutualists.</title>
        <authorList>
            <consortium name="DOE Joint Genome Institute"/>
            <consortium name="Mycorrhizal Genomics Consortium"/>
            <person name="Kohler A."/>
            <person name="Kuo A."/>
            <person name="Nagy L.G."/>
            <person name="Floudas D."/>
            <person name="Copeland A."/>
            <person name="Barry K.W."/>
            <person name="Cichocki N."/>
            <person name="Veneault-Fourrey C."/>
            <person name="LaButti K."/>
            <person name="Lindquist E.A."/>
            <person name="Lipzen A."/>
            <person name="Lundell T."/>
            <person name="Morin E."/>
            <person name="Murat C."/>
            <person name="Riley R."/>
            <person name="Ohm R."/>
            <person name="Sun H."/>
            <person name="Tunlid A."/>
            <person name="Henrissat B."/>
            <person name="Grigoriev I.V."/>
            <person name="Hibbett D.S."/>
            <person name="Martin F."/>
        </authorList>
    </citation>
    <scope>NUCLEOTIDE SEQUENCE [LARGE SCALE GENOMIC DNA]</scope>
    <source>
        <strain evidence="2">FD-334 SS-4</strain>
    </source>
</reference>
<evidence type="ECO:0000313" key="1">
    <source>
        <dbReference type="EMBL" id="KJA14734.1"/>
    </source>
</evidence>
<dbReference type="Proteomes" id="UP000054270">
    <property type="component" value="Unassembled WGS sequence"/>
</dbReference>
<sequence length="200" mass="22661">MSGGTAEPKALHLFATFSRRVQHPIHGIIEQWRLETPPVTPEGQQGYVFRGARVRMRERRGVSTAPGHALTYRPHTWAGIVGDVGIITRRDWNWVEFCIVHASSADATFRVNLLVPLEWARLGFFGWVYHWCLCLRHGGRSNIPFNFTLSPPATAALEASRSRGIQLVHAPVVFRRFSDLEAQGQAYGQKMDDNLEDRED</sequence>
<evidence type="ECO:0000313" key="2">
    <source>
        <dbReference type="Proteomes" id="UP000054270"/>
    </source>
</evidence>
<dbReference type="EMBL" id="KN817667">
    <property type="protein sequence ID" value="KJA14734.1"/>
    <property type="molecule type" value="Genomic_DNA"/>
</dbReference>